<accession>A0AAP6XM32</accession>
<dbReference type="InterPro" id="IPR011650">
    <property type="entry name" value="Peptidase_M20_dimer"/>
</dbReference>
<sequence length="430" mass="45538">MDAVVRDEIAAASPQFPVEPGYPDRDAVWGKVERNVEAVRADLEHIMRDLHANPEEAFQEFHAQAVIAKVLEGQGFVVKQGAHGVETALRAQWQSDDFDPSIHPTVAVMSEYDALPGIGHACGHNVIAASGVGGFLGAVGSGSGRIVFLGTPAEEGHTGKEYMIRGGMLDGVDCAVMIHPFCYDLVSHAWTGRRSLTATFTGVAAHASMQPYMGRNALDAATLAYQAMGLLRQQMPPSDRLHAIISDGGARASIIPETATLSLYVRSLYTETLMDLSKRIDDILTGAALMTGTGVDVQWDNHPMSLPVRNNETLAARWGATQQARGREVLPGGILPDSQAASTDFGNVSQLVPGIHPLVKIAPEGTALHTTKFADAAITPAAMDGVIDSAVGLGQVIADVLNDPVLLQRAREEFEAAGGAISVEALLDEA</sequence>
<comment type="caution">
    <text evidence="3">The sequence shown here is derived from an EMBL/GenBank/DDBJ whole genome shotgun (WGS) entry which is preliminary data.</text>
</comment>
<evidence type="ECO:0000259" key="2">
    <source>
        <dbReference type="Pfam" id="PF07687"/>
    </source>
</evidence>
<organism evidence="3 4">
    <name type="scientific">Corynebacterium coyleae</name>
    <dbReference type="NCBI Taxonomy" id="53374"/>
    <lineage>
        <taxon>Bacteria</taxon>
        <taxon>Bacillati</taxon>
        <taxon>Actinomycetota</taxon>
        <taxon>Actinomycetes</taxon>
        <taxon>Mycobacteriales</taxon>
        <taxon>Corynebacteriaceae</taxon>
        <taxon>Corynebacterium</taxon>
    </lineage>
</organism>
<dbReference type="InterPro" id="IPR002933">
    <property type="entry name" value="Peptidase_M20"/>
</dbReference>
<proteinExistence type="inferred from homology"/>
<name>A0AAP6XM32_9CORY</name>
<dbReference type="GO" id="GO:0016805">
    <property type="term" value="F:dipeptidase activity"/>
    <property type="evidence" value="ECO:0007669"/>
    <property type="project" value="InterPro"/>
</dbReference>
<dbReference type="GO" id="GO:0046657">
    <property type="term" value="P:folic acid catabolic process"/>
    <property type="evidence" value="ECO:0007669"/>
    <property type="project" value="TreeGrafter"/>
</dbReference>
<evidence type="ECO:0000256" key="1">
    <source>
        <dbReference type="PIRNR" id="PIRNR037226"/>
    </source>
</evidence>
<dbReference type="Gene3D" id="3.40.630.10">
    <property type="entry name" value="Zn peptidases"/>
    <property type="match status" value="1"/>
</dbReference>
<dbReference type="PANTHER" id="PTHR30575:SF3">
    <property type="entry name" value="PEPTIDASE M20 DIMERISATION DOMAIN-CONTAINING PROTEIN"/>
    <property type="match status" value="1"/>
</dbReference>
<evidence type="ECO:0000313" key="4">
    <source>
        <dbReference type="Proteomes" id="UP000591626"/>
    </source>
</evidence>
<dbReference type="Gene3D" id="3.30.70.360">
    <property type="match status" value="1"/>
</dbReference>
<dbReference type="RefSeq" id="WP_167616427.1">
    <property type="nucleotide sequence ID" value="NZ_JAAUVV010000008.1"/>
</dbReference>
<dbReference type="PANTHER" id="PTHR30575">
    <property type="entry name" value="PEPTIDASE M20"/>
    <property type="match status" value="1"/>
</dbReference>
<gene>
    <name evidence="3" type="ORF">HC138_05655</name>
</gene>
<dbReference type="SUPFAM" id="SSF55031">
    <property type="entry name" value="Bacterial exopeptidase dimerisation domain"/>
    <property type="match status" value="1"/>
</dbReference>
<dbReference type="NCBIfam" id="TIGR01891">
    <property type="entry name" value="amidohydrolases"/>
    <property type="match status" value="1"/>
</dbReference>
<comment type="similarity">
    <text evidence="1">Belongs to the peptidase M20A family.</text>
</comment>
<dbReference type="SUPFAM" id="SSF53187">
    <property type="entry name" value="Zn-dependent exopeptidases"/>
    <property type="match status" value="1"/>
</dbReference>
<dbReference type="InterPro" id="IPR017144">
    <property type="entry name" value="Xaa-Arg_dipeptidase"/>
</dbReference>
<evidence type="ECO:0000313" key="3">
    <source>
        <dbReference type="EMBL" id="NJJ03840.1"/>
    </source>
</evidence>
<dbReference type="GO" id="GO:0005737">
    <property type="term" value="C:cytoplasm"/>
    <property type="evidence" value="ECO:0007669"/>
    <property type="project" value="TreeGrafter"/>
</dbReference>
<feature type="domain" description="Peptidase M20 dimerisation" evidence="2">
    <location>
        <begin position="193"/>
        <end position="285"/>
    </location>
</feature>
<dbReference type="EMBL" id="JAAUVV010000008">
    <property type="protein sequence ID" value="NJJ03840.1"/>
    <property type="molecule type" value="Genomic_DNA"/>
</dbReference>
<dbReference type="PIRSF" id="PIRSF037226">
    <property type="entry name" value="Amidohydrolase_ACY1L2_prd"/>
    <property type="match status" value="1"/>
</dbReference>
<reference evidence="3 4" key="1">
    <citation type="submission" date="2020-03" db="EMBL/GenBank/DDBJ databases">
        <title>Draft genome sequences of bacterial isolates from the female urobiome.</title>
        <authorList>
            <person name="Miller-Ensminger T."/>
            <person name="Wolfe A.J."/>
            <person name="Putonti C."/>
        </authorList>
    </citation>
    <scope>NUCLEOTIDE SEQUENCE [LARGE SCALE GENOMIC DNA]</scope>
    <source>
        <strain evidence="3 4">UMB8490</strain>
    </source>
</reference>
<dbReference type="Pfam" id="PF07687">
    <property type="entry name" value="M20_dimer"/>
    <property type="match status" value="1"/>
</dbReference>
<dbReference type="Pfam" id="PF01546">
    <property type="entry name" value="Peptidase_M20"/>
    <property type="match status" value="1"/>
</dbReference>
<dbReference type="GO" id="GO:0071713">
    <property type="term" value="F:para-aminobenzoyl-glutamate hydrolase activity"/>
    <property type="evidence" value="ECO:0007669"/>
    <property type="project" value="TreeGrafter"/>
</dbReference>
<dbReference type="InterPro" id="IPR017439">
    <property type="entry name" value="Amidohydrolase"/>
</dbReference>
<dbReference type="CDD" id="cd03887">
    <property type="entry name" value="M20_Acy1L2"/>
    <property type="match status" value="1"/>
</dbReference>
<dbReference type="InterPro" id="IPR052030">
    <property type="entry name" value="Peptidase_M20/M20A_hydrolases"/>
</dbReference>
<dbReference type="Proteomes" id="UP000591626">
    <property type="component" value="Unassembled WGS sequence"/>
</dbReference>
<dbReference type="FunFam" id="3.30.70.360:FF:000004">
    <property type="entry name" value="Peptidase M20 domain-containing protein 2"/>
    <property type="match status" value="1"/>
</dbReference>
<dbReference type="AlphaFoldDB" id="A0AAP6XM32"/>
<protein>
    <recommendedName>
        <fullName evidence="1">Peptidase M20 domain-containing protein 2</fullName>
    </recommendedName>
</protein>
<dbReference type="InterPro" id="IPR036264">
    <property type="entry name" value="Bact_exopeptidase_dim_dom"/>
</dbReference>